<dbReference type="Proteomes" id="UP000295662">
    <property type="component" value="Unassembled WGS sequence"/>
</dbReference>
<organism evidence="2 3">
    <name type="scientific">Prosthecobacter fusiformis</name>
    <dbReference type="NCBI Taxonomy" id="48464"/>
    <lineage>
        <taxon>Bacteria</taxon>
        <taxon>Pseudomonadati</taxon>
        <taxon>Verrucomicrobiota</taxon>
        <taxon>Verrucomicrobiia</taxon>
        <taxon>Verrucomicrobiales</taxon>
        <taxon>Verrucomicrobiaceae</taxon>
        <taxon>Prosthecobacter</taxon>
    </lineage>
</organism>
<dbReference type="EMBL" id="SOCA01000009">
    <property type="protein sequence ID" value="TDU66019.1"/>
    <property type="molecule type" value="Genomic_DNA"/>
</dbReference>
<name>A0A4R7RM44_9BACT</name>
<keyword evidence="1" id="KW-0732">Signal</keyword>
<reference evidence="2 3" key="1">
    <citation type="submission" date="2019-03" db="EMBL/GenBank/DDBJ databases">
        <title>Genomic Encyclopedia of Archaeal and Bacterial Type Strains, Phase II (KMG-II): from individual species to whole genera.</title>
        <authorList>
            <person name="Goeker M."/>
        </authorList>
    </citation>
    <scope>NUCLEOTIDE SEQUENCE [LARGE SCALE GENOMIC DNA]</scope>
    <source>
        <strain evidence="2 3">ATCC 25309</strain>
    </source>
</reference>
<sequence>MKSQLPCFIALGLLLSAATAMCEEMPKIVLDDLPLLFVDDSGIASRQGVIITLHRARTRAEPVMQPELPWEGSRIYVYGSVYYDEAAQSLSLWYMGHPDVDAQGNKPKVPGFRAGKGDMVLYATSKDGLAWQRPQLGLHSFQGSTANNIVFDMHSPSVLLDKRDPDPSRRYKMLGSLRGAYYAAVSADGINWKRFPDDRPVLKSSDNICLTQDPLTGEYLAYHRQPANKHGRSVSLSRSRDFQTWSEPELTFLADKDDHAWAKNADERTEVNNLSVYPHASGFIGLPTIFRVLGKDAEKTEVKPGQSPTDGIIEVQLITSADGLTWQRTDPRISLIPRGEPGSFDGGTILGVSSTCVHVKDETWIYYTALTTSHGAPIPPKMNAIGRAEWRRHGFVSLDAGQNGLVETRPLQLGGPALIINANAAGGEIRAALLEADGRPIEGYTAEDCEPLRENQTKWQVRWQASGSALPQGRPLKVRLQMRQSRLYSLSCGT</sequence>
<dbReference type="SUPFAM" id="SSF75005">
    <property type="entry name" value="Arabinanase/levansucrase/invertase"/>
    <property type="match status" value="1"/>
</dbReference>
<keyword evidence="3" id="KW-1185">Reference proteome</keyword>
<comment type="caution">
    <text evidence="2">The sequence shown here is derived from an EMBL/GenBank/DDBJ whole genome shotgun (WGS) entry which is preliminary data.</text>
</comment>
<dbReference type="AlphaFoldDB" id="A0A4R7RM44"/>
<proteinExistence type="predicted"/>
<accession>A0A4R7RM44</accession>
<evidence type="ECO:0000313" key="3">
    <source>
        <dbReference type="Proteomes" id="UP000295662"/>
    </source>
</evidence>
<dbReference type="InterPro" id="IPR023296">
    <property type="entry name" value="Glyco_hydro_beta-prop_sf"/>
</dbReference>
<evidence type="ECO:0008006" key="4">
    <source>
        <dbReference type="Google" id="ProtNLM"/>
    </source>
</evidence>
<feature type="signal peptide" evidence="1">
    <location>
        <begin position="1"/>
        <end position="22"/>
    </location>
</feature>
<feature type="chain" id="PRO_5020968488" description="BNR repeat protein" evidence="1">
    <location>
        <begin position="23"/>
        <end position="494"/>
    </location>
</feature>
<evidence type="ECO:0000256" key="1">
    <source>
        <dbReference type="SAM" id="SignalP"/>
    </source>
</evidence>
<dbReference type="OrthoDB" id="177378at2"/>
<dbReference type="Gene3D" id="2.115.10.20">
    <property type="entry name" value="Glycosyl hydrolase domain, family 43"/>
    <property type="match status" value="2"/>
</dbReference>
<gene>
    <name evidence="2" type="ORF">EI77_03755</name>
</gene>
<evidence type="ECO:0000313" key="2">
    <source>
        <dbReference type="EMBL" id="TDU66019.1"/>
    </source>
</evidence>
<dbReference type="RefSeq" id="WP_133796766.1">
    <property type="nucleotide sequence ID" value="NZ_SOCA01000009.1"/>
</dbReference>
<protein>
    <recommendedName>
        <fullName evidence="4">BNR repeat protein</fullName>
    </recommendedName>
</protein>